<gene>
    <name evidence="2" type="ORF">ACFO1V_05830</name>
</gene>
<accession>A0ABV9H6N1</accession>
<keyword evidence="3" id="KW-1185">Reference proteome</keyword>
<organism evidence="2 3">
    <name type="scientific">Daeguia caeni</name>
    <dbReference type="NCBI Taxonomy" id="439612"/>
    <lineage>
        <taxon>Bacteria</taxon>
        <taxon>Pseudomonadati</taxon>
        <taxon>Pseudomonadota</taxon>
        <taxon>Alphaproteobacteria</taxon>
        <taxon>Hyphomicrobiales</taxon>
        <taxon>Brucellaceae</taxon>
        <taxon>Daeguia</taxon>
    </lineage>
</organism>
<evidence type="ECO:0000313" key="3">
    <source>
        <dbReference type="Proteomes" id="UP001596042"/>
    </source>
</evidence>
<name>A0ABV9H6N1_9HYPH</name>
<protein>
    <submittedName>
        <fullName evidence="2">Uncharacterized protein</fullName>
    </submittedName>
</protein>
<keyword evidence="1" id="KW-0812">Transmembrane</keyword>
<feature type="transmembrane region" description="Helical" evidence="1">
    <location>
        <begin position="12"/>
        <end position="31"/>
    </location>
</feature>
<sequence length="76" mass="8856">MPDIEQHGVFSIEIAGFGDFIAELIVVRMLLIKPALEKLMRLAELSAMTNQFINWLHWRPSFCLSLFSRQFAECKR</sequence>
<proteinExistence type="predicted"/>
<keyword evidence="1" id="KW-1133">Transmembrane helix</keyword>
<comment type="caution">
    <text evidence="2">The sequence shown here is derived from an EMBL/GenBank/DDBJ whole genome shotgun (WGS) entry which is preliminary data.</text>
</comment>
<dbReference type="RefSeq" id="WP_374833369.1">
    <property type="nucleotide sequence ID" value="NZ_JBHEEZ010000024.1"/>
</dbReference>
<reference evidence="3" key="1">
    <citation type="journal article" date="2019" name="Int. J. Syst. Evol. Microbiol.">
        <title>The Global Catalogue of Microorganisms (GCM) 10K type strain sequencing project: providing services to taxonomists for standard genome sequencing and annotation.</title>
        <authorList>
            <consortium name="The Broad Institute Genomics Platform"/>
            <consortium name="The Broad Institute Genome Sequencing Center for Infectious Disease"/>
            <person name="Wu L."/>
            <person name="Ma J."/>
        </authorList>
    </citation>
    <scope>NUCLEOTIDE SEQUENCE [LARGE SCALE GENOMIC DNA]</scope>
    <source>
        <strain evidence="3">CGMCC 1.15731</strain>
    </source>
</reference>
<dbReference type="Proteomes" id="UP001596042">
    <property type="component" value="Unassembled WGS sequence"/>
</dbReference>
<dbReference type="EMBL" id="JBHSEL010000045">
    <property type="protein sequence ID" value="MFC4624745.1"/>
    <property type="molecule type" value="Genomic_DNA"/>
</dbReference>
<keyword evidence="1" id="KW-0472">Membrane</keyword>
<evidence type="ECO:0000313" key="2">
    <source>
        <dbReference type="EMBL" id="MFC4624745.1"/>
    </source>
</evidence>
<evidence type="ECO:0000256" key="1">
    <source>
        <dbReference type="SAM" id="Phobius"/>
    </source>
</evidence>